<keyword evidence="1 2" id="KW-0862">Zinc</keyword>
<dbReference type="Pfam" id="PF01400">
    <property type="entry name" value="Astacin"/>
    <property type="match status" value="1"/>
</dbReference>
<dbReference type="GO" id="GO:0006508">
    <property type="term" value="P:proteolysis"/>
    <property type="evidence" value="ECO:0007669"/>
    <property type="project" value="UniProtKB-KW"/>
</dbReference>
<organism evidence="4 5">
    <name type="scientific">Dibothriocephalus latus</name>
    <name type="common">Fish tapeworm</name>
    <name type="synonym">Diphyllobothrium latum</name>
    <dbReference type="NCBI Taxonomy" id="60516"/>
    <lineage>
        <taxon>Eukaryota</taxon>
        <taxon>Metazoa</taxon>
        <taxon>Spiralia</taxon>
        <taxon>Lophotrochozoa</taxon>
        <taxon>Platyhelminthes</taxon>
        <taxon>Cestoda</taxon>
        <taxon>Eucestoda</taxon>
        <taxon>Diphyllobothriidea</taxon>
        <taxon>Diphyllobothriidae</taxon>
        <taxon>Dibothriocephalus</taxon>
    </lineage>
</organism>
<evidence type="ECO:0000259" key="3">
    <source>
        <dbReference type="PROSITE" id="PS51864"/>
    </source>
</evidence>
<dbReference type="AlphaFoldDB" id="A0A3P6PEU8"/>
<feature type="binding site" evidence="1">
    <location>
        <position position="76"/>
    </location>
    <ligand>
        <name>Zn(2+)</name>
        <dbReference type="ChEBI" id="CHEBI:29105"/>
        <note>catalytic</note>
    </ligand>
</feature>
<dbReference type="PANTHER" id="PTHR10127:SF893">
    <property type="entry name" value="METALLOENDOPEPTIDASE"/>
    <property type="match status" value="1"/>
</dbReference>
<feature type="binding site" evidence="1">
    <location>
        <position position="86"/>
    </location>
    <ligand>
        <name>Zn(2+)</name>
        <dbReference type="ChEBI" id="CHEBI:29105"/>
        <note>catalytic</note>
    </ligand>
</feature>
<feature type="binding site" evidence="1">
    <location>
        <position position="80"/>
    </location>
    <ligand>
        <name>Zn(2+)</name>
        <dbReference type="ChEBI" id="CHEBI:29105"/>
        <note>catalytic</note>
    </ligand>
</feature>
<evidence type="ECO:0000256" key="1">
    <source>
        <dbReference type="PROSITE-ProRule" id="PRU01211"/>
    </source>
</evidence>
<reference evidence="4 5" key="1">
    <citation type="submission" date="2018-11" db="EMBL/GenBank/DDBJ databases">
        <authorList>
            <consortium name="Pathogen Informatics"/>
        </authorList>
    </citation>
    <scope>NUCLEOTIDE SEQUENCE [LARGE SCALE GENOMIC DNA]</scope>
</reference>
<dbReference type="InterPro" id="IPR001506">
    <property type="entry name" value="Peptidase_M12A"/>
</dbReference>
<keyword evidence="1 2" id="KW-0378">Hydrolase</keyword>
<dbReference type="PROSITE" id="PS51864">
    <property type="entry name" value="ASTACIN"/>
    <property type="match status" value="1"/>
</dbReference>
<protein>
    <recommendedName>
        <fullName evidence="2">Metalloendopeptidase</fullName>
        <ecNumber evidence="2">3.4.24.-</ecNumber>
    </recommendedName>
</protein>
<evidence type="ECO:0000313" key="4">
    <source>
        <dbReference type="EMBL" id="VDK34769.1"/>
    </source>
</evidence>
<dbReference type="InterPro" id="IPR024079">
    <property type="entry name" value="MetalloPept_cat_dom_sf"/>
</dbReference>
<dbReference type="OrthoDB" id="291007at2759"/>
<dbReference type="PRINTS" id="PR00480">
    <property type="entry name" value="ASTACIN"/>
</dbReference>
<keyword evidence="1 2" id="KW-0479">Metal-binding</keyword>
<name>A0A3P6PEU8_DIBLA</name>
<feature type="domain" description="Peptidase M12A" evidence="3">
    <location>
        <begin position="75"/>
        <end position="157"/>
    </location>
</feature>
<sequence length="157" mass="18167">MVELIAATAMLCDRMKTTLKLPNSWPVNHRCTILTAELRINASIITEELKASIIKFQRLLGKYINSFPLQYGLYLHELGHVLGLLHEQNRADRDSLLNVHLENVPESLWSAYKKWDQAEIKTYGTPYDLQSVMQYGPKVRSNSPNNTHIHWIARIHF</sequence>
<keyword evidence="1 2" id="KW-0482">Metalloprotease</keyword>
<dbReference type="EMBL" id="UYRU01002798">
    <property type="protein sequence ID" value="VDK34769.1"/>
    <property type="molecule type" value="Genomic_DNA"/>
</dbReference>
<comment type="caution">
    <text evidence="1">Lacks conserved residue(s) required for the propagation of feature annotation.</text>
</comment>
<dbReference type="PANTHER" id="PTHR10127">
    <property type="entry name" value="DISCOIDIN, CUB, EGF, LAMININ , AND ZINC METALLOPROTEASE DOMAIN CONTAINING"/>
    <property type="match status" value="1"/>
</dbReference>
<feature type="active site" evidence="1">
    <location>
        <position position="77"/>
    </location>
</feature>
<dbReference type="Proteomes" id="UP000281553">
    <property type="component" value="Unassembled WGS sequence"/>
</dbReference>
<dbReference type="EC" id="3.4.24.-" evidence="2"/>
<keyword evidence="1 2" id="KW-0645">Protease</keyword>
<evidence type="ECO:0000256" key="2">
    <source>
        <dbReference type="RuleBase" id="RU361183"/>
    </source>
</evidence>
<gene>
    <name evidence="4" type="ORF">DILT_LOCUS618</name>
</gene>
<dbReference type="SMART" id="SM00235">
    <property type="entry name" value="ZnMc"/>
    <property type="match status" value="1"/>
</dbReference>
<keyword evidence="5" id="KW-1185">Reference proteome</keyword>
<dbReference type="GO" id="GO:0008270">
    <property type="term" value="F:zinc ion binding"/>
    <property type="evidence" value="ECO:0007669"/>
    <property type="project" value="UniProtKB-UniRule"/>
</dbReference>
<dbReference type="InterPro" id="IPR006026">
    <property type="entry name" value="Peptidase_Metallo"/>
</dbReference>
<evidence type="ECO:0000313" key="5">
    <source>
        <dbReference type="Proteomes" id="UP000281553"/>
    </source>
</evidence>
<accession>A0A3P6PEU8</accession>
<comment type="cofactor">
    <cofactor evidence="1 2">
        <name>Zn(2+)</name>
        <dbReference type="ChEBI" id="CHEBI:29105"/>
    </cofactor>
    <text evidence="1 2">Binds 1 zinc ion per subunit.</text>
</comment>
<dbReference type="Gene3D" id="3.40.390.10">
    <property type="entry name" value="Collagenase (Catalytic Domain)"/>
    <property type="match status" value="1"/>
</dbReference>
<dbReference type="SUPFAM" id="SSF55486">
    <property type="entry name" value="Metalloproteases ('zincins'), catalytic domain"/>
    <property type="match status" value="1"/>
</dbReference>
<proteinExistence type="predicted"/>
<dbReference type="GO" id="GO:0004222">
    <property type="term" value="F:metalloendopeptidase activity"/>
    <property type="evidence" value="ECO:0007669"/>
    <property type="project" value="UniProtKB-UniRule"/>
</dbReference>